<gene>
    <name evidence="2" type="ORF">WJX73_006821</name>
</gene>
<organism evidence="2 3">
    <name type="scientific">Symbiochloris irregularis</name>
    <dbReference type="NCBI Taxonomy" id="706552"/>
    <lineage>
        <taxon>Eukaryota</taxon>
        <taxon>Viridiplantae</taxon>
        <taxon>Chlorophyta</taxon>
        <taxon>core chlorophytes</taxon>
        <taxon>Trebouxiophyceae</taxon>
        <taxon>Trebouxiales</taxon>
        <taxon>Trebouxiaceae</taxon>
        <taxon>Symbiochloris</taxon>
    </lineage>
</organism>
<keyword evidence="3" id="KW-1185">Reference proteome</keyword>
<evidence type="ECO:0000313" key="2">
    <source>
        <dbReference type="EMBL" id="KAK9804162.1"/>
    </source>
</evidence>
<dbReference type="EMBL" id="JALJOQ010000052">
    <property type="protein sequence ID" value="KAK9804162.1"/>
    <property type="molecule type" value="Genomic_DNA"/>
</dbReference>
<dbReference type="Proteomes" id="UP001465755">
    <property type="component" value="Unassembled WGS sequence"/>
</dbReference>
<evidence type="ECO:0000313" key="3">
    <source>
        <dbReference type="Proteomes" id="UP001465755"/>
    </source>
</evidence>
<reference evidence="2 3" key="1">
    <citation type="journal article" date="2024" name="Nat. Commun.">
        <title>Phylogenomics reveals the evolutionary origins of lichenization in chlorophyte algae.</title>
        <authorList>
            <person name="Puginier C."/>
            <person name="Libourel C."/>
            <person name="Otte J."/>
            <person name="Skaloud P."/>
            <person name="Haon M."/>
            <person name="Grisel S."/>
            <person name="Petersen M."/>
            <person name="Berrin J.G."/>
            <person name="Delaux P.M."/>
            <person name="Dal Grande F."/>
            <person name="Keller J."/>
        </authorList>
    </citation>
    <scope>NUCLEOTIDE SEQUENCE [LARGE SCALE GENOMIC DNA]</scope>
    <source>
        <strain evidence="2 3">SAG 2036</strain>
    </source>
</reference>
<name>A0AAW1P7U9_9CHLO</name>
<dbReference type="AlphaFoldDB" id="A0AAW1P7U9"/>
<feature type="region of interest" description="Disordered" evidence="1">
    <location>
        <begin position="111"/>
        <end position="151"/>
    </location>
</feature>
<feature type="compositionally biased region" description="Polar residues" evidence="1">
    <location>
        <begin position="111"/>
        <end position="126"/>
    </location>
</feature>
<accession>A0AAW1P7U9</accession>
<evidence type="ECO:0000256" key="1">
    <source>
        <dbReference type="SAM" id="MobiDB-lite"/>
    </source>
</evidence>
<protein>
    <submittedName>
        <fullName evidence="2">Uncharacterized protein</fullName>
    </submittedName>
</protein>
<comment type="caution">
    <text evidence="2">The sequence shown here is derived from an EMBL/GenBank/DDBJ whole genome shotgun (WGS) entry which is preliminary data.</text>
</comment>
<sequence>MCEDDIKLTRTRGLAVDPCNVDGRLLAARIEAHLYASPQPDAWQAAELEHAKFLQRKYQEEERTLKHNEALTQRLQACSRTKPRKQQEIQQAMHAATQRKQLQEFNQGVSLRNKSRTRSQQLTVQAASAAGPVPRLSRSSPRRSRSRTSSRILMNLTSSVGAQALGQSALGRASYSLRRGQWLQTSCRSMSPDQRCPPMPADDLSVTASSLQIHCRTDKAAGQAPLASGTGGRPAASRLAPKMKGVSRAQGNAARLANLAWKVRTPSSTVCVSVASV</sequence>
<proteinExistence type="predicted"/>